<dbReference type="Proteomes" id="UP001500791">
    <property type="component" value="Unassembled WGS sequence"/>
</dbReference>
<evidence type="ECO:0000313" key="2">
    <source>
        <dbReference type="Proteomes" id="UP001500791"/>
    </source>
</evidence>
<name>A0ABN0YGK8_9CAUL</name>
<gene>
    <name evidence="1" type="ORF">GCM10009093_21740</name>
</gene>
<proteinExistence type="predicted"/>
<dbReference type="Pfam" id="PF09684">
    <property type="entry name" value="Tail_P2_I"/>
    <property type="match status" value="1"/>
</dbReference>
<dbReference type="EMBL" id="BAAAEJ010000007">
    <property type="protein sequence ID" value="GAA0394811.1"/>
    <property type="molecule type" value="Genomic_DNA"/>
</dbReference>
<reference evidence="1 2" key="1">
    <citation type="journal article" date="2019" name="Int. J. Syst. Evol. Microbiol.">
        <title>The Global Catalogue of Microorganisms (GCM) 10K type strain sequencing project: providing services to taxonomists for standard genome sequencing and annotation.</title>
        <authorList>
            <consortium name="The Broad Institute Genomics Platform"/>
            <consortium name="The Broad Institute Genome Sequencing Center for Infectious Disease"/>
            <person name="Wu L."/>
            <person name="Ma J."/>
        </authorList>
    </citation>
    <scope>NUCLEOTIDE SEQUENCE [LARGE SCALE GENOMIC DNA]</scope>
    <source>
        <strain evidence="1 2">JCM 13476</strain>
    </source>
</reference>
<dbReference type="RefSeq" id="WP_167177603.1">
    <property type="nucleotide sequence ID" value="NZ_BAAAEJ010000007.1"/>
</dbReference>
<evidence type="ECO:0000313" key="1">
    <source>
        <dbReference type="EMBL" id="GAA0394811.1"/>
    </source>
</evidence>
<keyword evidence="2" id="KW-1185">Reference proteome</keyword>
<dbReference type="NCBIfam" id="TIGR01634">
    <property type="entry name" value="tail_P2_I"/>
    <property type="match status" value="1"/>
</dbReference>
<dbReference type="InterPro" id="IPR006521">
    <property type="entry name" value="Tail_protein_I"/>
</dbReference>
<protein>
    <submittedName>
        <fullName evidence="1">Phage tail protein I</fullName>
    </submittedName>
</protein>
<accession>A0ABN0YGK8</accession>
<organism evidence="1 2">
    <name type="scientific">Brevundimonas terrae</name>
    <dbReference type="NCBI Taxonomy" id="363631"/>
    <lineage>
        <taxon>Bacteria</taxon>
        <taxon>Pseudomonadati</taxon>
        <taxon>Pseudomonadota</taxon>
        <taxon>Alphaproteobacteria</taxon>
        <taxon>Caulobacterales</taxon>
        <taxon>Caulobacteraceae</taxon>
        <taxon>Brevundimonas</taxon>
    </lineage>
</organism>
<comment type="caution">
    <text evidence="1">The sequence shown here is derived from an EMBL/GenBank/DDBJ whole genome shotgun (WGS) entry which is preliminary data.</text>
</comment>
<sequence length="188" mass="20953">MSLRAADTTSLLPPNATQFERALEALGRRLDLMPVDLRDLVNVETCPPRFLPWLAFTRSVDSWNPSWSVRIKRNLIANSIELHRRKGSAASVRAVVQAFGGQIALREWWQMDPPGQPHTFDMVLTVTSEDGQTATQQFIEEVIEEVARTKPARSWFTVTQGLQASGGIGLIAAARPVIHRRLQLSEAA</sequence>